<keyword evidence="6" id="KW-0175">Coiled coil</keyword>
<dbReference type="STRING" id="905079.L1JHH9"/>
<keyword evidence="5" id="KW-0206">Cytoskeleton</keyword>
<comment type="subcellular location">
    <subcellularLocation>
        <location evidence="1">Cytoplasm</location>
        <location evidence="1">Cytoskeleton</location>
    </subcellularLocation>
</comment>
<evidence type="ECO:0000313" key="8">
    <source>
        <dbReference type="EnsemblProtists" id="EKX47555"/>
    </source>
</evidence>
<keyword evidence="2" id="KW-0963">Cytoplasm</keyword>
<organism evidence="7">
    <name type="scientific">Guillardia theta (strain CCMP2712)</name>
    <name type="common">Cryptophyte</name>
    <dbReference type="NCBI Taxonomy" id="905079"/>
    <lineage>
        <taxon>Eukaryota</taxon>
        <taxon>Cryptophyceae</taxon>
        <taxon>Pyrenomonadales</taxon>
        <taxon>Geminigeraceae</taxon>
        <taxon>Guillardia</taxon>
    </lineage>
</organism>
<dbReference type="PaxDb" id="55529-EKX47555"/>
<dbReference type="Proteomes" id="UP000011087">
    <property type="component" value="Unassembled WGS sequence"/>
</dbReference>
<dbReference type="GeneID" id="17304244"/>
<evidence type="ECO:0000256" key="6">
    <source>
        <dbReference type="SAM" id="Coils"/>
    </source>
</evidence>
<dbReference type="EMBL" id="JH992989">
    <property type="protein sequence ID" value="EKX47555.1"/>
    <property type="molecule type" value="Genomic_DNA"/>
</dbReference>
<sequence length="103" mass="12076">MQRLPIPARSLDNIELVTNILEEEDDVVACHRQQIEDNMALVQEEMGLLTQVEMPGGSVESYVIRLDRVLQRKIESVNKLRERLSEFQQRLKEEETLSKTRRL</sequence>
<evidence type="ECO:0000256" key="2">
    <source>
        <dbReference type="ARBA" id="ARBA00022490"/>
    </source>
</evidence>
<dbReference type="eggNOG" id="KOG0246">
    <property type="taxonomic scope" value="Eukaryota"/>
</dbReference>
<accession>L1JHH9</accession>
<dbReference type="PANTHER" id="PTHR47971">
    <property type="entry name" value="KINESIN-RELATED PROTEIN 6"/>
    <property type="match status" value="1"/>
</dbReference>
<evidence type="ECO:0000256" key="5">
    <source>
        <dbReference type="ARBA" id="ARBA00023212"/>
    </source>
</evidence>
<reference evidence="9" key="2">
    <citation type="submission" date="2012-11" db="EMBL/GenBank/DDBJ databases">
        <authorList>
            <person name="Kuo A."/>
            <person name="Curtis B.A."/>
            <person name="Tanifuji G."/>
            <person name="Burki F."/>
            <person name="Gruber A."/>
            <person name="Irimia M."/>
            <person name="Maruyama S."/>
            <person name="Arias M.C."/>
            <person name="Ball S.G."/>
            <person name="Gile G.H."/>
            <person name="Hirakawa Y."/>
            <person name="Hopkins J.F."/>
            <person name="Rensing S.A."/>
            <person name="Schmutz J."/>
            <person name="Symeonidi A."/>
            <person name="Elias M."/>
            <person name="Eveleigh R.J."/>
            <person name="Herman E.K."/>
            <person name="Klute M.J."/>
            <person name="Nakayama T."/>
            <person name="Obornik M."/>
            <person name="Reyes-Prieto A."/>
            <person name="Armbrust E.V."/>
            <person name="Aves S.J."/>
            <person name="Beiko R.G."/>
            <person name="Coutinho P."/>
            <person name="Dacks J.B."/>
            <person name="Durnford D.G."/>
            <person name="Fast N.M."/>
            <person name="Green B.R."/>
            <person name="Grisdale C."/>
            <person name="Hempe F."/>
            <person name="Henrissat B."/>
            <person name="Hoppner M.P."/>
            <person name="Ishida K.-I."/>
            <person name="Kim E."/>
            <person name="Koreny L."/>
            <person name="Kroth P.G."/>
            <person name="Liu Y."/>
            <person name="Malik S.-B."/>
            <person name="Maier U.G."/>
            <person name="McRose D."/>
            <person name="Mock T."/>
            <person name="Neilson J.A."/>
            <person name="Onodera N.T."/>
            <person name="Poole A.M."/>
            <person name="Pritham E.J."/>
            <person name="Richards T.A."/>
            <person name="Rocap G."/>
            <person name="Roy S.W."/>
            <person name="Sarai C."/>
            <person name="Schaack S."/>
            <person name="Shirato S."/>
            <person name="Slamovits C.H."/>
            <person name="Spencer D.F."/>
            <person name="Suzuki S."/>
            <person name="Worden A.Z."/>
            <person name="Zauner S."/>
            <person name="Barry K."/>
            <person name="Bell C."/>
            <person name="Bharti A.K."/>
            <person name="Crow J.A."/>
            <person name="Grimwood J."/>
            <person name="Kramer R."/>
            <person name="Lindquist E."/>
            <person name="Lucas S."/>
            <person name="Salamov A."/>
            <person name="McFadden G.I."/>
            <person name="Lane C.E."/>
            <person name="Keeling P.J."/>
            <person name="Gray M.W."/>
            <person name="Grigoriev I.V."/>
            <person name="Archibald J.M."/>
        </authorList>
    </citation>
    <scope>NUCLEOTIDE SEQUENCE</scope>
    <source>
        <strain evidence="9">CCMP2712</strain>
    </source>
</reference>
<keyword evidence="9" id="KW-1185">Reference proteome</keyword>
<dbReference type="GO" id="GO:0005874">
    <property type="term" value="C:microtubule"/>
    <property type="evidence" value="ECO:0007669"/>
    <property type="project" value="UniProtKB-KW"/>
</dbReference>
<name>L1JHH9_GUITC</name>
<reference evidence="8" key="3">
    <citation type="submission" date="2015-06" db="UniProtKB">
        <authorList>
            <consortium name="EnsemblProtists"/>
        </authorList>
    </citation>
    <scope>IDENTIFICATION</scope>
</reference>
<dbReference type="RefSeq" id="XP_005834535.1">
    <property type="nucleotide sequence ID" value="XM_005834478.1"/>
</dbReference>
<dbReference type="GO" id="GO:0007019">
    <property type="term" value="P:microtubule depolymerization"/>
    <property type="evidence" value="ECO:0007669"/>
    <property type="project" value="TreeGrafter"/>
</dbReference>
<evidence type="ECO:0000313" key="9">
    <source>
        <dbReference type="Proteomes" id="UP000011087"/>
    </source>
</evidence>
<keyword evidence="4" id="KW-0505">Motor protein</keyword>
<keyword evidence="3" id="KW-0493">Microtubule</keyword>
<gene>
    <name evidence="7" type="ORF">GUITHDRAFT_69400</name>
</gene>
<evidence type="ECO:0000256" key="4">
    <source>
        <dbReference type="ARBA" id="ARBA00023175"/>
    </source>
</evidence>
<dbReference type="GO" id="GO:0007018">
    <property type="term" value="P:microtubule-based movement"/>
    <property type="evidence" value="ECO:0007669"/>
    <property type="project" value="InterPro"/>
</dbReference>
<dbReference type="GO" id="GO:0003777">
    <property type="term" value="F:microtubule motor activity"/>
    <property type="evidence" value="ECO:0007669"/>
    <property type="project" value="InterPro"/>
</dbReference>
<dbReference type="InterPro" id="IPR027640">
    <property type="entry name" value="Kinesin-like_fam"/>
</dbReference>
<reference evidence="7 9" key="1">
    <citation type="journal article" date="2012" name="Nature">
        <title>Algal genomes reveal evolutionary mosaicism and the fate of nucleomorphs.</title>
        <authorList>
            <consortium name="DOE Joint Genome Institute"/>
            <person name="Curtis B.A."/>
            <person name="Tanifuji G."/>
            <person name="Burki F."/>
            <person name="Gruber A."/>
            <person name="Irimia M."/>
            <person name="Maruyama S."/>
            <person name="Arias M.C."/>
            <person name="Ball S.G."/>
            <person name="Gile G.H."/>
            <person name="Hirakawa Y."/>
            <person name="Hopkins J.F."/>
            <person name="Kuo A."/>
            <person name="Rensing S.A."/>
            <person name="Schmutz J."/>
            <person name="Symeonidi A."/>
            <person name="Elias M."/>
            <person name="Eveleigh R.J."/>
            <person name="Herman E.K."/>
            <person name="Klute M.J."/>
            <person name="Nakayama T."/>
            <person name="Obornik M."/>
            <person name="Reyes-Prieto A."/>
            <person name="Armbrust E.V."/>
            <person name="Aves S.J."/>
            <person name="Beiko R.G."/>
            <person name="Coutinho P."/>
            <person name="Dacks J.B."/>
            <person name="Durnford D.G."/>
            <person name="Fast N.M."/>
            <person name="Green B.R."/>
            <person name="Grisdale C.J."/>
            <person name="Hempel F."/>
            <person name="Henrissat B."/>
            <person name="Hoppner M.P."/>
            <person name="Ishida K."/>
            <person name="Kim E."/>
            <person name="Koreny L."/>
            <person name="Kroth P.G."/>
            <person name="Liu Y."/>
            <person name="Malik S.B."/>
            <person name="Maier U.G."/>
            <person name="McRose D."/>
            <person name="Mock T."/>
            <person name="Neilson J.A."/>
            <person name="Onodera N.T."/>
            <person name="Poole A.M."/>
            <person name="Pritham E.J."/>
            <person name="Richards T.A."/>
            <person name="Rocap G."/>
            <person name="Roy S.W."/>
            <person name="Sarai C."/>
            <person name="Schaack S."/>
            <person name="Shirato S."/>
            <person name="Slamovits C.H."/>
            <person name="Spencer D.F."/>
            <person name="Suzuki S."/>
            <person name="Worden A.Z."/>
            <person name="Zauner S."/>
            <person name="Barry K."/>
            <person name="Bell C."/>
            <person name="Bharti A.K."/>
            <person name="Crow J.A."/>
            <person name="Grimwood J."/>
            <person name="Kramer R."/>
            <person name="Lindquist E."/>
            <person name="Lucas S."/>
            <person name="Salamov A."/>
            <person name="McFadden G.I."/>
            <person name="Lane C.E."/>
            <person name="Keeling P.J."/>
            <person name="Gray M.W."/>
            <person name="Grigoriev I.V."/>
            <person name="Archibald J.M."/>
        </authorList>
    </citation>
    <scope>NUCLEOTIDE SEQUENCE</scope>
    <source>
        <strain evidence="7 9">CCMP2712</strain>
    </source>
</reference>
<dbReference type="KEGG" id="gtt:GUITHDRAFT_69400"/>
<evidence type="ECO:0000256" key="1">
    <source>
        <dbReference type="ARBA" id="ARBA00004245"/>
    </source>
</evidence>
<dbReference type="PANTHER" id="PTHR47971:SF8">
    <property type="entry name" value="KINESIN-LIKE PROTEIN"/>
    <property type="match status" value="1"/>
</dbReference>
<feature type="coiled-coil region" evidence="6">
    <location>
        <begin position="70"/>
        <end position="97"/>
    </location>
</feature>
<evidence type="ECO:0000256" key="3">
    <source>
        <dbReference type="ARBA" id="ARBA00022701"/>
    </source>
</evidence>
<evidence type="ECO:0000313" key="7">
    <source>
        <dbReference type="EMBL" id="EKX47555.1"/>
    </source>
</evidence>
<dbReference type="HOGENOM" id="CLU_2268955_0_0_1"/>
<proteinExistence type="predicted"/>
<dbReference type="OMA" id="QCESKTI"/>
<dbReference type="OrthoDB" id="780967at2759"/>
<protein>
    <submittedName>
        <fullName evidence="7 8">Uncharacterized protein</fullName>
    </submittedName>
</protein>
<dbReference type="EnsemblProtists" id="EKX47555">
    <property type="protein sequence ID" value="EKX47555"/>
    <property type="gene ID" value="GUITHDRAFT_69400"/>
</dbReference>
<dbReference type="AlphaFoldDB" id="L1JHH9"/>